<name>A0A9P1FLK8_9DINO</name>
<evidence type="ECO:0000313" key="7">
    <source>
        <dbReference type="EMBL" id="CAL4767910.1"/>
    </source>
</evidence>
<protein>
    <submittedName>
        <fullName evidence="7">Transmembrane and coiled-coil domain-containing protein 4</fullName>
    </submittedName>
</protein>
<sequence>MSWLQLQQRLYPRLQQTQQNSQGKLLVTVIRATNLRLPGIHWLPPQAVVALGNHEQRSPLGEAFGPHPIFDWRVELPFTGHESHLVFQVICEGQLMGSCVLPLRDVLSASSGFNRALPLREATGEGDERSELFVRVTREGDLEIPPAQEQSAERLRMKTSQVRVTLRSLRMEENLAIDKGSNKICAYVVAACGQQTARTKAAFLTAGQNDRNKFVFNGLPNSNFDCGDLLRGKLDKYRSVPTLEERRTTDPQHGYHMRIENGLQVTYSNVQFTFWYQQQDLLELMVYDDLFMYYPDNLVATGAVQLNEAFRRAFTQDGRLLDEDGKQPKVRMHVNLAPSLASLRPSGTLTTATSVDDGGTGSTAGSKIGGEIELEIEFMEEPIACPTALENTFRQSLAQTKKAEELQRRSLQFLAEIGRDTRPSGLPVLEDLFAEQRENLAILCCTCAVVAARRVVGHEERVVAVYANRLEDIVQEICEVLLETGTATGTVTELQLDLLTCARRAVGYKTVEEAADRYRQSCRSTQQMEHLLPLGTLLCLLRPCYGALLRSSLQRAAEAIEPGATIFLELLERYLVAMGELQVSDPLTLQLGTDQAEIRELADTEFTPGVEQQDQLRLGRAAVYANFLPDIDGNRLLDAEMKELEKDTLPGQYPYIVPGSLCIGGICGALMAFSVVETAEIVHTLDTRVFCHKDNQHMAIMRASCWLMQDSYLDSFMEWVAESPAWFKGIFLIAGFMDGKTAFTNMRRRVLKMQELRLEAIGPSLSPHKVVCISGFLRSLADVCQPWVVDPDKPWTSGQVYFLRFETAVLYSLGLQLSDLLARDLKRSESVARFLLSCTNLISFSQGLISTLLDELGDLIDRASARAQQVGKLLARQLVEAHSNARRQAPFTVSLMGYSTGGVVVQSCLRELQEMVTDGNPVARDIVCDAVMLGTPALALNEDWSKLRQLVSGRFINGFFAQDSFLMSYQFRRGGAPMAGCSPLRAPDVENVPMDSFITTHNEYAEQMPLILQRVFQGTV</sequence>
<dbReference type="InterPro" id="IPR035892">
    <property type="entry name" value="C2_domain_sf"/>
</dbReference>
<evidence type="ECO:0000256" key="2">
    <source>
        <dbReference type="ARBA" id="ARBA00022692"/>
    </source>
</evidence>
<reference evidence="5" key="1">
    <citation type="submission" date="2022-10" db="EMBL/GenBank/DDBJ databases">
        <authorList>
            <person name="Chen Y."/>
            <person name="Dougan E. K."/>
            <person name="Chan C."/>
            <person name="Rhodes N."/>
            <person name="Thang M."/>
        </authorList>
    </citation>
    <scope>NUCLEOTIDE SEQUENCE</scope>
</reference>
<dbReference type="Pfam" id="PF05277">
    <property type="entry name" value="DUF726"/>
    <property type="match status" value="1"/>
</dbReference>
<evidence type="ECO:0000256" key="1">
    <source>
        <dbReference type="ARBA" id="ARBA00004141"/>
    </source>
</evidence>
<accession>A0A9P1FLK8</accession>
<evidence type="ECO:0000313" key="8">
    <source>
        <dbReference type="Proteomes" id="UP001152797"/>
    </source>
</evidence>
<dbReference type="InterPro" id="IPR007941">
    <property type="entry name" value="DUF726"/>
</dbReference>
<dbReference type="PANTHER" id="PTHR17920:SF3">
    <property type="entry name" value="TRANSMEMBRANE AND COILED-COIL DOMAIN-CONTAINING PROTEIN 4"/>
    <property type="match status" value="1"/>
</dbReference>
<dbReference type="EMBL" id="CAMXCT020000569">
    <property type="protein sequence ID" value="CAL1133973.1"/>
    <property type="molecule type" value="Genomic_DNA"/>
</dbReference>
<dbReference type="SUPFAM" id="SSF49562">
    <property type="entry name" value="C2 domain (Calcium/lipid-binding domain, CaLB)"/>
    <property type="match status" value="1"/>
</dbReference>
<keyword evidence="8" id="KW-1185">Reference proteome</keyword>
<keyword evidence="2 7" id="KW-0812">Transmembrane</keyword>
<dbReference type="GO" id="GO:0016020">
    <property type="term" value="C:membrane"/>
    <property type="evidence" value="ECO:0007669"/>
    <property type="project" value="UniProtKB-SubCell"/>
</dbReference>
<keyword evidence="3" id="KW-1133">Transmembrane helix</keyword>
<comment type="caution">
    <text evidence="5">The sequence shown here is derived from an EMBL/GenBank/DDBJ whole genome shotgun (WGS) entry which is preliminary data.</text>
</comment>
<evidence type="ECO:0000313" key="5">
    <source>
        <dbReference type="EMBL" id="CAI3980598.1"/>
    </source>
</evidence>
<keyword evidence="4" id="KW-0472">Membrane</keyword>
<dbReference type="AlphaFoldDB" id="A0A9P1FLK8"/>
<evidence type="ECO:0000313" key="6">
    <source>
        <dbReference type="EMBL" id="CAL1133973.1"/>
    </source>
</evidence>
<dbReference type="OrthoDB" id="277931at2759"/>
<comment type="subcellular location">
    <subcellularLocation>
        <location evidence="1">Membrane</location>
        <topology evidence="1">Multi-pass membrane protein</topology>
    </subcellularLocation>
</comment>
<gene>
    <name evidence="5" type="ORF">C1SCF055_LOCUS8461</name>
</gene>
<proteinExistence type="predicted"/>
<dbReference type="Gene3D" id="2.60.40.150">
    <property type="entry name" value="C2 domain"/>
    <property type="match status" value="1"/>
</dbReference>
<reference evidence="6" key="2">
    <citation type="submission" date="2024-04" db="EMBL/GenBank/DDBJ databases">
        <authorList>
            <person name="Chen Y."/>
            <person name="Shah S."/>
            <person name="Dougan E. K."/>
            <person name="Thang M."/>
            <person name="Chan C."/>
        </authorList>
    </citation>
    <scope>NUCLEOTIDE SEQUENCE [LARGE SCALE GENOMIC DNA]</scope>
</reference>
<evidence type="ECO:0000256" key="3">
    <source>
        <dbReference type="ARBA" id="ARBA00022989"/>
    </source>
</evidence>
<dbReference type="EMBL" id="CAMXCT030000569">
    <property type="protein sequence ID" value="CAL4767910.1"/>
    <property type="molecule type" value="Genomic_DNA"/>
</dbReference>
<evidence type="ECO:0000256" key="4">
    <source>
        <dbReference type="ARBA" id="ARBA00023136"/>
    </source>
</evidence>
<dbReference type="Proteomes" id="UP001152797">
    <property type="component" value="Unassembled WGS sequence"/>
</dbReference>
<dbReference type="PANTHER" id="PTHR17920">
    <property type="entry name" value="TRANSMEMBRANE AND COILED-COIL DOMAIN-CONTAINING PROTEIN 4 TMCO4"/>
    <property type="match status" value="1"/>
</dbReference>
<dbReference type="EMBL" id="CAMXCT010000569">
    <property type="protein sequence ID" value="CAI3980598.1"/>
    <property type="molecule type" value="Genomic_DNA"/>
</dbReference>
<organism evidence="5">
    <name type="scientific">Cladocopium goreaui</name>
    <dbReference type="NCBI Taxonomy" id="2562237"/>
    <lineage>
        <taxon>Eukaryota</taxon>
        <taxon>Sar</taxon>
        <taxon>Alveolata</taxon>
        <taxon>Dinophyceae</taxon>
        <taxon>Suessiales</taxon>
        <taxon>Symbiodiniaceae</taxon>
        <taxon>Cladocopium</taxon>
    </lineage>
</organism>